<feature type="binding site" evidence="7">
    <location>
        <position position="219"/>
    </location>
    <ligand>
        <name>Ca(2+)</name>
        <dbReference type="ChEBI" id="CHEBI:29108"/>
    </ligand>
</feature>
<evidence type="ECO:0000259" key="9">
    <source>
        <dbReference type="Pfam" id="PF01011"/>
    </source>
</evidence>
<dbReference type="GO" id="GO:0005509">
    <property type="term" value="F:calcium ion binding"/>
    <property type="evidence" value="ECO:0007669"/>
    <property type="project" value="InterPro"/>
</dbReference>
<dbReference type="Gene3D" id="2.140.10.10">
    <property type="entry name" value="Quinoprotein alcohol dehydrogenase-like superfamily"/>
    <property type="match status" value="1"/>
</dbReference>
<feature type="binding site" evidence="6">
    <location>
        <position position="103"/>
    </location>
    <ligand>
        <name>pyrroloquinoline quinone</name>
        <dbReference type="ChEBI" id="CHEBI:58442"/>
    </ligand>
</feature>
<dbReference type="EMBL" id="BDOQ01000002">
    <property type="protein sequence ID" value="GBG12837.1"/>
    <property type="molecule type" value="Genomic_DNA"/>
</dbReference>
<dbReference type="PANTHER" id="PTHR32303">
    <property type="entry name" value="QUINOPROTEIN ALCOHOL DEHYDROGENASE (CYTOCHROME C)"/>
    <property type="match status" value="1"/>
</dbReference>
<dbReference type="AlphaFoldDB" id="A0A2R5F2M3"/>
<feature type="disulfide bond" evidence="8">
    <location>
        <begin position="151"/>
        <end position="152"/>
    </location>
</feature>
<evidence type="ECO:0000256" key="5">
    <source>
        <dbReference type="PIRSR" id="PIRSR617512-1"/>
    </source>
</evidence>
<comment type="cofactor">
    <cofactor evidence="6">
        <name>pyrroloquinoline quinone</name>
        <dbReference type="ChEBI" id="CHEBI:58442"/>
    </cofactor>
    <text evidence="6">Binds 1 PQQ group per subunit.</text>
</comment>
<dbReference type="PANTHER" id="PTHR32303:SF4">
    <property type="entry name" value="QUINOPROTEIN GLUCOSE DEHYDROGENASE"/>
    <property type="match status" value="1"/>
</dbReference>
<accession>A0A2R5F2M3</accession>
<feature type="domain" description="Pyrrolo-quinoline quinone repeat" evidence="9">
    <location>
        <begin position="62"/>
        <end position="387"/>
    </location>
</feature>
<feature type="binding site" evidence="6">
    <location>
        <position position="283"/>
    </location>
    <ligand>
        <name>pyrroloquinoline quinone</name>
        <dbReference type="ChEBI" id="CHEBI:58442"/>
    </ligand>
</feature>
<keyword evidence="4" id="KW-0560">Oxidoreductase</keyword>
<feature type="binding site" evidence="6">
    <location>
        <position position="201"/>
    </location>
    <ligand>
        <name>pyrroloquinoline quinone</name>
        <dbReference type="ChEBI" id="CHEBI:58442"/>
    </ligand>
</feature>
<feature type="domain" description="Pyrrolo-quinoline quinone repeat" evidence="9">
    <location>
        <begin position="508"/>
        <end position="566"/>
    </location>
</feature>
<reference evidence="10 11" key="1">
    <citation type="journal article" date="2018" name="Environ. Microbiol.">
        <title>Isolation and genomic characterization of Novimethylophilus kurashikiensis gen. nov. sp. nov., a new lanthanide-dependent methylotrophic species of Methylophilaceae.</title>
        <authorList>
            <person name="Lv H."/>
            <person name="Sahin N."/>
            <person name="Tani A."/>
        </authorList>
    </citation>
    <scope>NUCLEOTIDE SEQUENCE [LARGE SCALE GENOMIC DNA]</scope>
    <source>
        <strain evidence="10 11">La2-4</strain>
    </source>
</reference>
<proteinExistence type="inferred from homology"/>
<comment type="similarity">
    <text evidence="1">Belongs to the bacterial PQQ dehydrogenase family.</text>
</comment>
<keyword evidence="8" id="KW-1015">Disulfide bond</keyword>
<evidence type="ECO:0000256" key="7">
    <source>
        <dbReference type="PIRSR" id="PIRSR617512-3"/>
    </source>
</evidence>
<evidence type="ECO:0000256" key="8">
    <source>
        <dbReference type="PIRSR" id="PIRSR617512-4"/>
    </source>
</evidence>
<gene>
    <name evidence="10" type="ORF">NMK_0372</name>
</gene>
<dbReference type="Pfam" id="PF01011">
    <property type="entry name" value="PQQ"/>
    <property type="match status" value="2"/>
</dbReference>
<dbReference type="CDD" id="cd10278">
    <property type="entry name" value="PQQ_MDH"/>
    <property type="match status" value="1"/>
</dbReference>
<feature type="active site" description="Proton acceptor" evidence="5">
    <location>
        <position position="345"/>
    </location>
</feature>
<dbReference type="Proteomes" id="UP000245081">
    <property type="component" value="Unassembled WGS sequence"/>
</dbReference>
<keyword evidence="7" id="KW-0106">Calcium</keyword>
<dbReference type="NCBIfam" id="TIGR03075">
    <property type="entry name" value="PQQ_enz_alc_DH"/>
    <property type="match status" value="1"/>
</dbReference>
<dbReference type="InterPro" id="IPR011047">
    <property type="entry name" value="Quinoprotein_ADH-like_sf"/>
</dbReference>
<evidence type="ECO:0000256" key="3">
    <source>
        <dbReference type="ARBA" id="ARBA00022891"/>
    </source>
</evidence>
<evidence type="ECO:0000256" key="4">
    <source>
        <dbReference type="ARBA" id="ARBA00023002"/>
    </source>
</evidence>
<dbReference type="SMART" id="SM00564">
    <property type="entry name" value="PQQ"/>
    <property type="match status" value="6"/>
</dbReference>
<protein>
    <submittedName>
        <fullName evidence="10">Methanol dehydrogenase</fullName>
    </submittedName>
</protein>
<organism evidence="10 11">
    <name type="scientific">Novimethylophilus kurashikiensis</name>
    <dbReference type="NCBI Taxonomy" id="1825523"/>
    <lineage>
        <taxon>Bacteria</taxon>
        <taxon>Pseudomonadati</taxon>
        <taxon>Pseudomonadota</taxon>
        <taxon>Betaproteobacteria</taxon>
        <taxon>Nitrosomonadales</taxon>
        <taxon>Methylophilaceae</taxon>
        <taxon>Novimethylophilus</taxon>
    </lineage>
</organism>
<comment type="cofactor">
    <cofactor evidence="7">
        <name>Ca(2+)</name>
        <dbReference type="ChEBI" id="CHEBI:29108"/>
    </cofactor>
    <text evidence="7">Binds 1 Ca(2+) ion per subunit.</text>
</comment>
<evidence type="ECO:0000256" key="2">
    <source>
        <dbReference type="ARBA" id="ARBA00022723"/>
    </source>
</evidence>
<evidence type="ECO:0000313" key="10">
    <source>
        <dbReference type="EMBL" id="GBG12837.1"/>
    </source>
</evidence>
<dbReference type="InterPro" id="IPR018391">
    <property type="entry name" value="PQQ_b-propeller_rpt"/>
</dbReference>
<evidence type="ECO:0000313" key="11">
    <source>
        <dbReference type="Proteomes" id="UP000245081"/>
    </source>
</evidence>
<feature type="binding site" evidence="6">
    <location>
        <position position="157"/>
    </location>
    <ligand>
        <name>pyrroloquinoline quinone</name>
        <dbReference type="ChEBI" id="CHEBI:58442"/>
    </ligand>
</feature>
<evidence type="ECO:0000256" key="1">
    <source>
        <dbReference type="ARBA" id="ARBA00008156"/>
    </source>
</evidence>
<dbReference type="GO" id="GO:0016614">
    <property type="term" value="F:oxidoreductase activity, acting on CH-OH group of donors"/>
    <property type="evidence" value="ECO:0007669"/>
    <property type="project" value="InterPro"/>
</dbReference>
<dbReference type="SUPFAM" id="SSF50998">
    <property type="entry name" value="Quinoprotein alcohol dehydrogenase-like"/>
    <property type="match status" value="1"/>
</dbReference>
<dbReference type="InterPro" id="IPR017512">
    <property type="entry name" value="PQQ_MeOH/EtOH_DH"/>
</dbReference>
<keyword evidence="11" id="KW-1185">Reference proteome</keyword>
<comment type="caution">
    <text evidence="10">The sequence shown here is derived from an EMBL/GenBank/DDBJ whole genome shotgun (WGS) entry which is preliminary data.</text>
</comment>
<feature type="binding site" evidence="7">
    <location>
        <position position="303"/>
    </location>
    <ligand>
        <name>Ca(2+)</name>
        <dbReference type="ChEBI" id="CHEBI:29108"/>
    </ligand>
</feature>
<dbReference type="GO" id="GO:0016020">
    <property type="term" value="C:membrane"/>
    <property type="evidence" value="ECO:0007669"/>
    <property type="project" value="InterPro"/>
</dbReference>
<evidence type="ECO:0000256" key="6">
    <source>
        <dbReference type="PIRSR" id="PIRSR617512-2"/>
    </source>
</evidence>
<dbReference type="InterPro" id="IPR002372">
    <property type="entry name" value="PQQ_rpt_dom"/>
</dbReference>
<name>A0A2R5F2M3_9PROT</name>
<keyword evidence="3 6" id="KW-0634">PQQ</keyword>
<sequence length="622" mass="67394">MHRNGALANRQYGTNVKKYASLSQAEWIAMKLANFVSRIAVSLLTVCALPVALAAPVKDSDWPMPAKDYANTRFSRLNQITTGNVKQLQLAWTFSTGLATGHEAAPLVVGDTMYVVTPYPNYLYALDLKSGGRLKWTYKPEPARAAQGVACCDVVNRGAAYADGKIVFNALDNHTVAVDAETGKEIWKTKLGDINLGQTMTMAPLIVKDKVIVGNSGGEMGVRGWVTALNLKDGSKAWQAFSTGPDKDVLIGADFKPYYESDRGKDLGVKTWPPDKWQIGGGTVWGWISYDPTTNLIFYGTANPGPWNPDLRPGDNKWTSSVFARDADTGMAKWAVQYNPHDLHDYDGVNEHILVDLTIQGKPRKVMLHPDRNGFLYVLDRTTGEIISANPFVYTTSIQKVDLKTGHPIVAPGKEPHTGIRVNDICPAAPGGKDWQPSAFSPQTGLLYIPHNHLCMDVTSTEVGYIAGTPYVGMEVSMKKGPGDYGGVFSAWNPATGKEVWAIKEHYPAWSGALVTAGDVVFYGTMDRWFKAVDAKTGKELWKFQAGSGVIGQPITFQGPDGKQYIAVLSGVGGWAGAVVSGHLDTRIPYGALGFVNAMKDLPNDTTPGGMLYVFALPGNTP</sequence>
<keyword evidence="2 7" id="KW-0479">Metal-binding</keyword>
<feature type="binding site" evidence="7">
    <location>
        <position position="345"/>
    </location>
    <ligand>
        <name>Ca(2+)</name>
        <dbReference type="ChEBI" id="CHEBI:29108"/>
    </ligand>
</feature>